<dbReference type="PANTHER" id="PTHR23503:SF108">
    <property type="entry name" value="MAJOR FACILITATOR SUPERFAMILY (MFS) PROFILE DOMAIN-CONTAINING PROTEIN"/>
    <property type="match status" value="1"/>
</dbReference>
<dbReference type="Proteomes" id="UP000887563">
    <property type="component" value="Unplaced"/>
</dbReference>
<dbReference type="Gene3D" id="1.20.1250.20">
    <property type="entry name" value="MFS general substrate transporter like domains"/>
    <property type="match status" value="1"/>
</dbReference>
<dbReference type="PANTHER" id="PTHR23503">
    <property type="entry name" value="SOLUTE CARRIER FAMILY 2"/>
    <property type="match status" value="1"/>
</dbReference>
<feature type="transmembrane region" description="Helical" evidence="5">
    <location>
        <begin position="126"/>
        <end position="149"/>
    </location>
</feature>
<dbReference type="InterPro" id="IPR005828">
    <property type="entry name" value="MFS_sugar_transport-like"/>
</dbReference>
<dbReference type="InterPro" id="IPR045263">
    <property type="entry name" value="GLUT"/>
</dbReference>
<evidence type="ECO:0000256" key="1">
    <source>
        <dbReference type="ARBA" id="ARBA00004370"/>
    </source>
</evidence>
<keyword evidence="3 5" id="KW-1133">Transmembrane helix</keyword>
<dbReference type="GO" id="GO:0015149">
    <property type="term" value="F:hexose transmembrane transporter activity"/>
    <property type="evidence" value="ECO:0007669"/>
    <property type="project" value="TreeGrafter"/>
</dbReference>
<dbReference type="Pfam" id="PF00083">
    <property type="entry name" value="Sugar_tr"/>
    <property type="match status" value="1"/>
</dbReference>
<sequence>LKFLFPPNGRLLQTCIFCCIISFTNLFFQSYSTFYTNTAAENIQKYINDSYLARGQKISENYLLWFWNSILNLPFLGFLLSNLLAPYFCESFGRRATLIYTNVASFISALLTTISVIYLIPELFLISRVFGSAVTNINFCAFTLFATVFKIQTDLIIRYSLWLKSPNISEKSGFMIIFYLTRNTDFFPIRNPIRRKF</sequence>
<keyword evidence="6" id="KW-1185">Reference proteome</keyword>
<dbReference type="WBParaSite" id="Minc3s01337g22899">
    <property type="protein sequence ID" value="Minc3s01337g22899"/>
    <property type="gene ID" value="Minc3s01337g22899"/>
</dbReference>
<feature type="transmembrane region" description="Helical" evidence="5">
    <location>
        <begin position="62"/>
        <end position="85"/>
    </location>
</feature>
<name>A0A914M8C6_MELIC</name>
<dbReference type="AlphaFoldDB" id="A0A914M8C6"/>
<comment type="subcellular location">
    <subcellularLocation>
        <location evidence="1">Membrane</location>
    </subcellularLocation>
</comment>
<evidence type="ECO:0000256" key="2">
    <source>
        <dbReference type="ARBA" id="ARBA00022692"/>
    </source>
</evidence>
<evidence type="ECO:0000256" key="4">
    <source>
        <dbReference type="ARBA" id="ARBA00023136"/>
    </source>
</evidence>
<evidence type="ECO:0000313" key="6">
    <source>
        <dbReference type="Proteomes" id="UP000887563"/>
    </source>
</evidence>
<evidence type="ECO:0000256" key="3">
    <source>
        <dbReference type="ARBA" id="ARBA00022989"/>
    </source>
</evidence>
<keyword evidence="2 5" id="KW-0812">Transmembrane</keyword>
<organism evidence="6 7">
    <name type="scientific">Meloidogyne incognita</name>
    <name type="common">Southern root-knot nematode worm</name>
    <name type="synonym">Oxyuris incognita</name>
    <dbReference type="NCBI Taxonomy" id="6306"/>
    <lineage>
        <taxon>Eukaryota</taxon>
        <taxon>Metazoa</taxon>
        <taxon>Ecdysozoa</taxon>
        <taxon>Nematoda</taxon>
        <taxon>Chromadorea</taxon>
        <taxon>Rhabditida</taxon>
        <taxon>Tylenchina</taxon>
        <taxon>Tylenchomorpha</taxon>
        <taxon>Tylenchoidea</taxon>
        <taxon>Meloidogynidae</taxon>
        <taxon>Meloidogyninae</taxon>
        <taxon>Meloidogyne</taxon>
        <taxon>Meloidogyne incognita group</taxon>
    </lineage>
</organism>
<feature type="transmembrane region" description="Helical" evidence="5">
    <location>
        <begin position="12"/>
        <end position="31"/>
    </location>
</feature>
<evidence type="ECO:0000313" key="7">
    <source>
        <dbReference type="WBParaSite" id="Minc3s01337g22899"/>
    </source>
</evidence>
<evidence type="ECO:0000256" key="5">
    <source>
        <dbReference type="SAM" id="Phobius"/>
    </source>
</evidence>
<protein>
    <submittedName>
        <fullName evidence="7">Uncharacterized protein</fullName>
    </submittedName>
</protein>
<proteinExistence type="predicted"/>
<feature type="transmembrane region" description="Helical" evidence="5">
    <location>
        <begin position="97"/>
        <end position="120"/>
    </location>
</feature>
<dbReference type="SUPFAM" id="SSF103473">
    <property type="entry name" value="MFS general substrate transporter"/>
    <property type="match status" value="1"/>
</dbReference>
<reference evidence="7" key="1">
    <citation type="submission" date="2022-11" db="UniProtKB">
        <authorList>
            <consortium name="WormBaseParasite"/>
        </authorList>
    </citation>
    <scope>IDENTIFICATION</scope>
</reference>
<dbReference type="GO" id="GO:0016020">
    <property type="term" value="C:membrane"/>
    <property type="evidence" value="ECO:0007669"/>
    <property type="project" value="UniProtKB-SubCell"/>
</dbReference>
<dbReference type="InterPro" id="IPR036259">
    <property type="entry name" value="MFS_trans_sf"/>
</dbReference>
<keyword evidence="4 5" id="KW-0472">Membrane</keyword>
<accession>A0A914M8C6</accession>